<dbReference type="OrthoDB" id="6330973at2759"/>
<sequence length="160" mass="18479">MVLTEQELVLAITKSQRDRRIRSALFTRRKTVNFSEQAACDREIQRYLCLKGTLAFRFNCCIIHQPWRFNQISALNDHGWDELGPTNETLHSIYRTLPFYQESIASTTNFRVGEINNLNKKTSSVGKDSKANNNLVIDYDSDRKVDMPSWAARLLSCIFA</sequence>
<dbReference type="EMBL" id="GL732526">
    <property type="protein sequence ID" value="EFX88015.1"/>
    <property type="molecule type" value="Genomic_DNA"/>
</dbReference>
<gene>
    <name evidence="1" type="ORF">DAPPUDRAFT_221235</name>
</gene>
<name>E9FX55_DAPPU</name>
<protein>
    <submittedName>
        <fullName evidence="1">Uncharacterized protein</fullName>
    </submittedName>
</protein>
<accession>E9FX55</accession>
<dbReference type="InParanoid" id="E9FX55"/>
<evidence type="ECO:0000313" key="2">
    <source>
        <dbReference type="Proteomes" id="UP000000305"/>
    </source>
</evidence>
<evidence type="ECO:0000313" key="1">
    <source>
        <dbReference type="EMBL" id="EFX88015.1"/>
    </source>
</evidence>
<dbReference type="HOGENOM" id="CLU_1653895_0_0_1"/>
<dbReference type="AlphaFoldDB" id="E9FX55"/>
<dbReference type="KEGG" id="dpx:DAPPUDRAFT_221235"/>
<keyword evidence="2" id="KW-1185">Reference proteome</keyword>
<dbReference type="Proteomes" id="UP000000305">
    <property type="component" value="Unassembled WGS sequence"/>
</dbReference>
<reference evidence="1 2" key="1">
    <citation type="journal article" date="2011" name="Science">
        <title>The ecoresponsive genome of Daphnia pulex.</title>
        <authorList>
            <person name="Colbourne J.K."/>
            <person name="Pfrender M.E."/>
            <person name="Gilbert D."/>
            <person name="Thomas W.K."/>
            <person name="Tucker A."/>
            <person name="Oakley T.H."/>
            <person name="Tokishita S."/>
            <person name="Aerts A."/>
            <person name="Arnold G.J."/>
            <person name="Basu M.K."/>
            <person name="Bauer D.J."/>
            <person name="Caceres C.E."/>
            <person name="Carmel L."/>
            <person name="Casola C."/>
            <person name="Choi J.H."/>
            <person name="Detter J.C."/>
            <person name="Dong Q."/>
            <person name="Dusheyko S."/>
            <person name="Eads B.D."/>
            <person name="Frohlich T."/>
            <person name="Geiler-Samerotte K.A."/>
            <person name="Gerlach D."/>
            <person name="Hatcher P."/>
            <person name="Jogdeo S."/>
            <person name="Krijgsveld J."/>
            <person name="Kriventseva E.V."/>
            <person name="Kultz D."/>
            <person name="Laforsch C."/>
            <person name="Lindquist E."/>
            <person name="Lopez J."/>
            <person name="Manak J.R."/>
            <person name="Muller J."/>
            <person name="Pangilinan J."/>
            <person name="Patwardhan R.P."/>
            <person name="Pitluck S."/>
            <person name="Pritham E.J."/>
            <person name="Rechtsteiner A."/>
            <person name="Rho M."/>
            <person name="Rogozin I.B."/>
            <person name="Sakarya O."/>
            <person name="Salamov A."/>
            <person name="Schaack S."/>
            <person name="Shapiro H."/>
            <person name="Shiga Y."/>
            <person name="Skalitzky C."/>
            <person name="Smith Z."/>
            <person name="Souvorov A."/>
            <person name="Sung W."/>
            <person name="Tang Z."/>
            <person name="Tsuchiya D."/>
            <person name="Tu H."/>
            <person name="Vos H."/>
            <person name="Wang M."/>
            <person name="Wolf Y.I."/>
            <person name="Yamagata H."/>
            <person name="Yamada T."/>
            <person name="Ye Y."/>
            <person name="Shaw J.R."/>
            <person name="Andrews J."/>
            <person name="Crease T.J."/>
            <person name="Tang H."/>
            <person name="Lucas S.M."/>
            <person name="Robertson H.M."/>
            <person name="Bork P."/>
            <person name="Koonin E.V."/>
            <person name="Zdobnov E.M."/>
            <person name="Grigoriev I.V."/>
            <person name="Lynch M."/>
            <person name="Boore J.L."/>
        </authorList>
    </citation>
    <scope>NUCLEOTIDE SEQUENCE [LARGE SCALE GENOMIC DNA]</scope>
</reference>
<organism evidence="1 2">
    <name type="scientific">Daphnia pulex</name>
    <name type="common">Water flea</name>
    <dbReference type="NCBI Taxonomy" id="6669"/>
    <lineage>
        <taxon>Eukaryota</taxon>
        <taxon>Metazoa</taxon>
        <taxon>Ecdysozoa</taxon>
        <taxon>Arthropoda</taxon>
        <taxon>Crustacea</taxon>
        <taxon>Branchiopoda</taxon>
        <taxon>Diplostraca</taxon>
        <taxon>Cladocera</taxon>
        <taxon>Anomopoda</taxon>
        <taxon>Daphniidae</taxon>
        <taxon>Daphnia</taxon>
    </lineage>
</organism>
<dbReference type="PhylomeDB" id="E9FX55"/>
<proteinExistence type="predicted"/>